<evidence type="ECO:0000256" key="6">
    <source>
        <dbReference type="ARBA" id="ARBA00022723"/>
    </source>
</evidence>
<organism evidence="15 16">
    <name type="scientific">Ganoderma sinense ZZ0214-1</name>
    <dbReference type="NCBI Taxonomy" id="1077348"/>
    <lineage>
        <taxon>Eukaryota</taxon>
        <taxon>Fungi</taxon>
        <taxon>Dikarya</taxon>
        <taxon>Basidiomycota</taxon>
        <taxon>Agaricomycotina</taxon>
        <taxon>Agaricomycetes</taxon>
        <taxon>Polyporales</taxon>
        <taxon>Polyporaceae</taxon>
        <taxon>Ganoderma</taxon>
    </lineage>
</organism>
<feature type="domain" description="Endonuclease/exonuclease/phosphatase" evidence="14">
    <location>
        <begin position="9"/>
        <end position="297"/>
    </location>
</feature>
<comment type="similarity">
    <text evidence="4">Belongs to the neutral sphingomyelinase family.</text>
</comment>
<evidence type="ECO:0000256" key="3">
    <source>
        <dbReference type="ARBA" id="ARBA00004991"/>
    </source>
</evidence>
<dbReference type="AlphaFoldDB" id="A0A2G8SCE7"/>
<evidence type="ECO:0000313" key="15">
    <source>
        <dbReference type="EMBL" id="PIL31446.1"/>
    </source>
</evidence>
<feature type="transmembrane region" description="Helical" evidence="13">
    <location>
        <begin position="69"/>
        <end position="89"/>
    </location>
</feature>
<dbReference type="GO" id="GO:0004767">
    <property type="term" value="F:sphingomyelin phosphodiesterase activity"/>
    <property type="evidence" value="ECO:0007669"/>
    <property type="project" value="InterPro"/>
</dbReference>
<evidence type="ECO:0000256" key="12">
    <source>
        <dbReference type="ARBA" id="ARBA00023136"/>
    </source>
</evidence>
<evidence type="ECO:0000256" key="5">
    <source>
        <dbReference type="ARBA" id="ARBA00022692"/>
    </source>
</evidence>
<evidence type="ECO:0000313" key="16">
    <source>
        <dbReference type="Proteomes" id="UP000230002"/>
    </source>
</evidence>
<evidence type="ECO:0000259" key="14">
    <source>
        <dbReference type="Pfam" id="PF03372"/>
    </source>
</evidence>
<keyword evidence="12 13" id="KW-0472">Membrane</keyword>
<keyword evidence="11" id="KW-0443">Lipid metabolism</keyword>
<keyword evidence="8" id="KW-0460">Magnesium</keyword>
<dbReference type="OrthoDB" id="387657at2759"/>
<dbReference type="PANTHER" id="PTHR16320:SF24">
    <property type="entry name" value="PHOSPHODIESTERASE, PUTATIVE-RELATED"/>
    <property type="match status" value="1"/>
</dbReference>
<keyword evidence="7" id="KW-0378">Hydrolase</keyword>
<dbReference type="GO" id="GO:0046872">
    <property type="term" value="F:metal ion binding"/>
    <property type="evidence" value="ECO:0007669"/>
    <property type="project" value="UniProtKB-KW"/>
</dbReference>
<comment type="caution">
    <text evidence="15">The sequence shown here is derived from an EMBL/GenBank/DDBJ whole genome shotgun (WGS) entry which is preliminary data.</text>
</comment>
<dbReference type="Pfam" id="PF03372">
    <property type="entry name" value="Exo_endo_phos"/>
    <property type="match status" value="1"/>
</dbReference>
<evidence type="ECO:0000256" key="10">
    <source>
        <dbReference type="ARBA" id="ARBA00022989"/>
    </source>
</evidence>
<dbReference type="InterPro" id="IPR036691">
    <property type="entry name" value="Endo/exonu/phosph_ase_sf"/>
</dbReference>
<accession>A0A2G8SCE7</accession>
<gene>
    <name evidence="15" type="ORF">GSI_06147</name>
</gene>
<feature type="transmembrane region" description="Helical" evidence="13">
    <location>
        <begin position="380"/>
        <end position="402"/>
    </location>
</feature>
<reference evidence="15 16" key="1">
    <citation type="journal article" date="2015" name="Sci. Rep.">
        <title>Chromosome-level genome map provides insights into diverse defense mechanisms in the medicinal fungus Ganoderma sinense.</title>
        <authorList>
            <person name="Zhu Y."/>
            <person name="Xu J."/>
            <person name="Sun C."/>
            <person name="Zhou S."/>
            <person name="Xu H."/>
            <person name="Nelson D.R."/>
            <person name="Qian J."/>
            <person name="Song J."/>
            <person name="Luo H."/>
            <person name="Xiang L."/>
            <person name="Li Y."/>
            <person name="Xu Z."/>
            <person name="Ji A."/>
            <person name="Wang L."/>
            <person name="Lu S."/>
            <person name="Hayward A."/>
            <person name="Sun W."/>
            <person name="Li X."/>
            <person name="Schwartz D.C."/>
            <person name="Wang Y."/>
            <person name="Chen S."/>
        </authorList>
    </citation>
    <scope>NUCLEOTIDE SEQUENCE [LARGE SCALE GENOMIC DNA]</scope>
    <source>
        <strain evidence="15 16">ZZ0214-1</strain>
    </source>
</reference>
<dbReference type="PANTHER" id="PTHR16320">
    <property type="entry name" value="SPHINGOMYELINASE FAMILY MEMBER"/>
    <property type="match status" value="1"/>
</dbReference>
<feature type="transmembrane region" description="Helical" evidence="13">
    <location>
        <begin position="109"/>
        <end position="128"/>
    </location>
</feature>
<dbReference type="InterPro" id="IPR038772">
    <property type="entry name" value="Sph/SMPD2-like"/>
</dbReference>
<keyword evidence="10 13" id="KW-1133">Transmembrane helix</keyword>
<comment type="subcellular location">
    <subcellularLocation>
        <location evidence="1">Membrane</location>
        <topology evidence="1">Multi-pass membrane protein</topology>
    </subcellularLocation>
</comment>
<sequence length="462" mass="51152">MSETRLKLLTFNCWGLKYVSKYRTERVTAIANALSSSDYDVITLQELWVFADFELVRAAVSKRLPYSKFFYSGALGAGLVIFSRFPIIAATVHPYSLNGSPIDVVAGDWFVGKAAASIIFAHPILGQVQLYNTHLFAKGGDEGPEHQRAHRLVNAWEFAKLARQSAEVGRYVIASGDFNSVPTTLPMDIIRDHAGLTDAWVVTHSNVPSPTLGNPPSPQDAIRLHGVTADSPLNSYSAGKTLEPLARKFQGKRLDYVFYRQPSGLHATARTPVLRAVDTRVMMTERVPGFAFSYSDHFGLEATFEIEGPKGADITDPNSFDIPAPATPRHTYTPSFSISSQANPQPALSSRDVSNDSITQALISLTARYRFAQSQGKQQLFIFLVCLFVLIAIIATSAWFPFYVNPVLYLITVLVAWFGTTMLYVGFVYGNWEVNALTNIIEELELYRTSLEAGQRGRFSLQ</sequence>
<keyword evidence="9" id="KW-0746">Sphingolipid metabolism</keyword>
<name>A0A2G8SCE7_9APHY</name>
<evidence type="ECO:0000256" key="9">
    <source>
        <dbReference type="ARBA" id="ARBA00022919"/>
    </source>
</evidence>
<evidence type="ECO:0000256" key="11">
    <source>
        <dbReference type="ARBA" id="ARBA00023098"/>
    </source>
</evidence>
<dbReference type="InterPro" id="IPR005135">
    <property type="entry name" value="Endo/exonuclease/phosphatase"/>
</dbReference>
<evidence type="ECO:0000256" key="4">
    <source>
        <dbReference type="ARBA" id="ARBA00006335"/>
    </source>
</evidence>
<protein>
    <recommendedName>
        <fullName evidence="14">Endonuclease/exonuclease/phosphatase domain-containing protein</fullName>
    </recommendedName>
</protein>
<evidence type="ECO:0000256" key="13">
    <source>
        <dbReference type="SAM" id="Phobius"/>
    </source>
</evidence>
<comment type="pathway">
    <text evidence="2">Lipid metabolism; sphingolipid metabolism.</text>
</comment>
<evidence type="ECO:0000256" key="8">
    <source>
        <dbReference type="ARBA" id="ARBA00022842"/>
    </source>
</evidence>
<keyword evidence="5 13" id="KW-0812">Transmembrane</keyword>
<proteinExistence type="inferred from homology"/>
<feature type="transmembrane region" description="Helical" evidence="13">
    <location>
        <begin position="408"/>
        <end position="429"/>
    </location>
</feature>
<evidence type="ECO:0000256" key="1">
    <source>
        <dbReference type="ARBA" id="ARBA00004141"/>
    </source>
</evidence>
<dbReference type="EMBL" id="AYKW01000012">
    <property type="protein sequence ID" value="PIL31446.1"/>
    <property type="molecule type" value="Genomic_DNA"/>
</dbReference>
<dbReference type="Gene3D" id="3.60.10.10">
    <property type="entry name" value="Endonuclease/exonuclease/phosphatase"/>
    <property type="match status" value="1"/>
</dbReference>
<keyword evidence="6" id="KW-0479">Metal-binding</keyword>
<dbReference type="Proteomes" id="UP000230002">
    <property type="component" value="Unassembled WGS sequence"/>
</dbReference>
<evidence type="ECO:0000256" key="2">
    <source>
        <dbReference type="ARBA" id="ARBA00004760"/>
    </source>
</evidence>
<comment type="pathway">
    <text evidence="3">Sphingolipid metabolism.</text>
</comment>
<evidence type="ECO:0000256" key="7">
    <source>
        <dbReference type="ARBA" id="ARBA00022801"/>
    </source>
</evidence>
<dbReference type="SUPFAM" id="SSF56219">
    <property type="entry name" value="DNase I-like"/>
    <property type="match status" value="1"/>
</dbReference>
<dbReference type="STRING" id="1077348.A0A2G8SCE7"/>
<dbReference type="GO" id="GO:0006665">
    <property type="term" value="P:sphingolipid metabolic process"/>
    <property type="evidence" value="ECO:0007669"/>
    <property type="project" value="UniProtKB-KW"/>
</dbReference>
<keyword evidence="16" id="KW-1185">Reference proteome</keyword>
<dbReference type="GO" id="GO:0016020">
    <property type="term" value="C:membrane"/>
    <property type="evidence" value="ECO:0007669"/>
    <property type="project" value="UniProtKB-SubCell"/>
</dbReference>